<dbReference type="Proteomes" id="UP001562457">
    <property type="component" value="Unassembled WGS sequence"/>
</dbReference>
<proteinExistence type="predicted"/>
<name>A0ABQ0D6P7_9HELI</name>
<keyword evidence="1" id="KW-1133">Transmembrane helix</keyword>
<keyword evidence="1" id="KW-0472">Membrane</keyword>
<dbReference type="EMBL" id="BAAFHN010000076">
    <property type="protein sequence ID" value="GAB0173905.1"/>
    <property type="molecule type" value="Genomic_DNA"/>
</dbReference>
<evidence type="ECO:0000256" key="1">
    <source>
        <dbReference type="SAM" id="Phobius"/>
    </source>
</evidence>
<keyword evidence="3" id="KW-1185">Reference proteome</keyword>
<feature type="transmembrane region" description="Helical" evidence="1">
    <location>
        <begin position="20"/>
        <end position="45"/>
    </location>
</feature>
<keyword evidence="1" id="KW-0812">Transmembrane</keyword>
<evidence type="ECO:0000313" key="2">
    <source>
        <dbReference type="EMBL" id="GAB0173905.1"/>
    </source>
</evidence>
<sequence length="49" mass="5822">MEYIKGTAIDILINYYQSEISLLVIVMFIFLIAKIGFLRILFWLLKKIL</sequence>
<accession>A0ABQ0D6P7</accession>
<reference evidence="2 3" key="1">
    <citation type="submission" date="2024-06" db="EMBL/GenBank/DDBJ databases">
        <title>Draft genome sequence of Helicobacter trogontum NHP16-4001.</title>
        <authorList>
            <person name="Rimbara E."/>
            <person name="Suzuki M."/>
        </authorList>
    </citation>
    <scope>NUCLEOTIDE SEQUENCE [LARGE SCALE GENOMIC DNA]</scope>
    <source>
        <strain evidence="2 3">NHP16-4001</strain>
    </source>
</reference>
<organism evidence="2 3">
    <name type="scientific">Helicobacter trogontum</name>
    <dbReference type="NCBI Taxonomy" id="50960"/>
    <lineage>
        <taxon>Bacteria</taxon>
        <taxon>Pseudomonadati</taxon>
        <taxon>Campylobacterota</taxon>
        <taxon>Epsilonproteobacteria</taxon>
        <taxon>Campylobacterales</taxon>
        <taxon>Helicobacteraceae</taxon>
        <taxon>Helicobacter</taxon>
    </lineage>
</organism>
<comment type="caution">
    <text evidence="2">The sequence shown here is derived from an EMBL/GenBank/DDBJ whole genome shotgun (WGS) entry which is preliminary data.</text>
</comment>
<gene>
    <name evidence="2" type="ORF">NHP164001_19270</name>
</gene>
<evidence type="ECO:0000313" key="3">
    <source>
        <dbReference type="Proteomes" id="UP001562457"/>
    </source>
</evidence>
<protein>
    <submittedName>
        <fullName evidence="2">Uncharacterized protein</fullName>
    </submittedName>
</protein>